<evidence type="ECO:0000313" key="6">
    <source>
        <dbReference type="EMBL" id="TKI95451.1"/>
    </source>
</evidence>
<evidence type="ECO:0000256" key="4">
    <source>
        <dbReference type="ARBA" id="ARBA00023136"/>
    </source>
</evidence>
<keyword evidence="2 5" id="KW-0812">Transmembrane</keyword>
<dbReference type="PANTHER" id="PTHR42770:SF4">
    <property type="entry name" value="ARGININE_ORNITHINE ANTIPORTER-RELATED"/>
    <property type="match status" value="1"/>
</dbReference>
<feature type="transmembrane region" description="Helical" evidence="5">
    <location>
        <begin position="12"/>
        <end position="33"/>
    </location>
</feature>
<keyword evidence="3 5" id="KW-1133">Transmembrane helix</keyword>
<evidence type="ECO:0000256" key="2">
    <source>
        <dbReference type="ARBA" id="ARBA00022692"/>
    </source>
</evidence>
<reference evidence="6 7" key="1">
    <citation type="journal article" date="2019" name="Environ. Microbiol.">
        <title>An active ?-lactamase is a part of an orchestrated cell wall stress resistance network of Bacillus subtilis and related rhizosphere species.</title>
        <authorList>
            <person name="Bucher T."/>
            <person name="Keren-Paz A."/>
            <person name="Hausser J."/>
            <person name="Olender T."/>
            <person name="Cytryn E."/>
            <person name="Kolodkin-Gal I."/>
        </authorList>
    </citation>
    <scope>NUCLEOTIDE SEQUENCE [LARGE SCALE GENOMIC DNA]</scope>
    <source>
        <strain evidence="6 7">I32</strain>
    </source>
</reference>
<dbReference type="AlphaFoldDB" id="A0A9X9A4E6"/>
<name>A0A9X9A4E6_BACCE</name>
<comment type="caution">
    <text evidence="6">The sequence shown here is derived from an EMBL/GenBank/DDBJ whole genome shotgun (WGS) entry which is preliminary data.</text>
</comment>
<protein>
    <submittedName>
        <fullName evidence="6">Arginine-ornithine antiporter</fullName>
    </submittedName>
</protein>
<evidence type="ECO:0000256" key="1">
    <source>
        <dbReference type="ARBA" id="ARBA00004141"/>
    </source>
</evidence>
<dbReference type="Gene3D" id="1.20.1740.10">
    <property type="entry name" value="Amino acid/polyamine transporter I"/>
    <property type="match status" value="1"/>
</dbReference>
<evidence type="ECO:0000256" key="3">
    <source>
        <dbReference type="ARBA" id="ARBA00022989"/>
    </source>
</evidence>
<sequence length="70" mass="7273">MTDGVVQIEKKLGFFPLIALVVGTMVGGGVFSLPHDLAVGANSGAIIIGWCITAMGMIPLALVYQTLARQ</sequence>
<dbReference type="InterPro" id="IPR050367">
    <property type="entry name" value="APC_superfamily"/>
</dbReference>
<dbReference type="PANTHER" id="PTHR42770">
    <property type="entry name" value="AMINO ACID TRANSPORTER-RELATED"/>
    <property type="match status" value="1"/>
</dbReference>
<feature type="non-terminal residue" evidence="6">
    <location>
        <position position="70"/>
    </location>
</feature>
<comment type="subcellular location">
    <subcellularLocation>
        <location evidence="1">Membrane</location>
        <topology evidence="1">Multi-pass membrane protein</topology>
    </subcellularLocation>
</comment>
<dbReference type="EMBL" id="SZOH01002341">
    <property type="protein sequence ID" value="TKI95451.1"/>
    <property type="molecule type" value="Genomic_DNA"/>
</dbReference>
<keyword evidence="4 5" id="KW-0472">Membrane</keyword>
<evidence type="ECO:0000256" key="5">
    <source>
        <dbReference type="SAM" id="Phobius"/>
    </source>
</evidence>
<feature type="transmembrane region" description="Helical" evidence="5">
    <location>
        <begin position="45"/>
        <end position="64"/>
    </location>
</feature>
<proteinExistence type="predicted"/>
<evidence type="ECO:0000313" key="7">
    <source>
        <dbReference type="Proteomes" id="UP000308444"/>
    </source>
</evidence>
<dbReference type="GO" id="GO:0016020">
    <property type="term" value="C:membrane"/>
    <property type="evidence" value="ECO:0007669"/>
    <property type="project" value="UniProtKB-SubCell"/>
</dbReference>
<accession>A0A9X9A4E6</accession>
<organism evidence="6 7">
    <name type="scientific">Bacillus cereus</name>
    <dbReference type="NCBI Taxonomy" id="1396"/>
    <lineage>
        <taxon>Bacteria</taxon>
        <taxon>Bacillati</taxon>
        <taxon>Bacillota</taxon>
        <taxon>Bacilli</taxon>
        <taxon>Bacillales</taxon>
        <taxon>Bacillaceae</taxon>
        <taxon>Bacillus</taxon>
        <taxon>Bacillus cereus group</taxon>
    </lineage>
</organism>
<gene>
    <name evidence="6" type="ORF">FC695_27275</name>
</gene>
<dbReference type="Proteomes" id="UP000308444">
    <property type="component" value="Unassembled WGS sequence"/>
</dbReference>